<dbReference type="EMBL" id="JAGFNK010000007">
    <property type="protein sequence ID" value="KAI9512662.1"/>
    <property type="molecule type" value="Genomic_DNA"/>
</dbReference>
<gene>
    <name evidence="1" type="ORF">F5148DRAFT_1161864</name>
</gene>
<proteinExistence type="predicted"/>
<evidence type="ECO:0000313" key="2">
    <source>
        <dbReference type="Proteomes" id="UP001207468"/>
    </source>
</evidence>
<organism evidence="1 2">
    <name type="scientific">Russula earlei</name>
    <dbReference type="NCBI Taxonomy" id="71964"/>
    <lineage>
        <taxon>Eukaryota</taxon>
        <taxon>Fungi</taxon>
        <taxon>Dikarya</taxon>
        <taxon>Basidiomycota</taxon>
        <taxon>Agaricomycotina</taxon>
        <taxon>Agaricomycetes</taxon>
        <taxon>Russulales</taxon>
        <taxon>Russulaceae</taxon>
        <taxon>Russula</taxon>
    </lineage>
</organism>
<evidence type="ECO:0000313" key="1">
    <source>
        <dbReference type="EMBL" id="KAI9512662.1"/>
    </source>
</evidence>
<protein>
    <submittedName>
        <fullName evidence="1">WD40 repeat-like protein</fullName>
    </submittedName>
</protein>
<accession>A0ACC0UMC8</accession>
<keyword evidence="2" id="KW-1185">Reference proteome</keyword>
<dbReference type="Proteomes" id="UP001207468">
    <property type="component" value="Unassembled WGS sequence"/>
</dbReference>
<comment type="caution">
    <text evidence="1">The sequence shown here is derived from an EMBL/GenBank/DDBJ whole genome shotgun (WGS) entry which is preliminary data.</text>
</comment>
<name>A0ACC0UMC8_9AGAM</name>
<reference evidence="1" key="1">
    <citation type="submission" date="2021-03" db="EMBL/GenBank/DDBJ databases">
        <title>Evolutionary priming and transition to the ectomycorrhizal habit in an iconic lineage of mushroom-forming fungi: is preadaptation a requirement?</title>
        <authorList>
            <consortium name="DOE Joint Genome Institute"/>
            <person name="Looney B.P."/>
            <person name="Miyauchi S."/>
            <person name="Morin E."/>
            <person name="Drula E."/>
            <person name="Courty P.E."/>
            <person name="Chicoki N."/>
            <person name="Fauchery L."/>
            <person name="Kohler A."/>
            <person name="Kuo A."/>
            <person name="LaButti K."/>
            <person name="Pangilinan J."/>
            <person name="Lipzen A."/>
            <person name="Riley R."/>
            <person name="Andreopoulos W."/>
            <person name="He G."/>
            <person name="Johnson J."/>
            <person name="Barry K.W."/>
            <person name="Grigoriev I.V."/>
            <person name="Nagy L."/>
            <person name="Hibbett D."/>
            <person name="Henrissat B."/>
            <person name="Matheny P.B."/>
            <person name="Labbe J."/>
            <person name="Martin A.F."/>
        </authorList>
    </citation>
    <scope>NUCLEOTIDE SEQUENCE</scope>
    <source>
        <strain evidence="1">BPL698</strain>
    </source>
</reference>
<sequence length="879" mass="95783">MGERTTLSVHRCRFVDFTPSSITALAFPPLPLPSIKGKKKAVAVDGIPKFGPLIVGHANGNVEISEWTGSTESVEAPQAWVVRKTLSGVNPSKVDSLAITLKYPDELPKDDIPSLADLRLFTTGGGSQLTEWDMINGTIRRSLLSNGGSIWSIAANPASTILAMGCEDGSIHLLSLEYDTLQHLRRLDRSKSRILSLAWGPPLPRWKGGRTLNGGEDGDSSDEDEDEWQDSWIVAGCSDSSLRKWDVSSGRVLNRMGTDKIRGERTLVWTVAVLGDGVIISGDSLGMVKFWDSQTCTQLQSFEAHGADVLCLAIGSDGTSVYTSGIDQKVTQFSRIESSSSKGNSTLPYPANWVRTASKRMHSHDVRGLSIWPPYAPFPSSHQLPFPTNVAPLLVSGGLDMSIVVAPAALPQNSTAHIFNPLMTSVIATFEDAYHRRIAYTSGAHGTVGLHLAKRARLVLSTGDTSLAVWRLPEKPVLEEESPFAMPGEAPGWNKVLEMSLRVKTNLVASAISDDGHWLAVSDTFEVKLFWLQTDSSGGDLKPKRVRNFQTLLQGDHPNTPTHCGASALTFSPDSSKLVVASTAAVVLVLELVSDPTSARVLRRFDQHRNRGLMIEGRVLTGRRRDNNDDDPATDASDAKSAQVDPQPRYTTHAEAVPATITRMATSPDGQWLATTDDHMRTHIFNLDAVQHHTTLPSFPQRAHALAFAPSSPSLLILGFANNTLELYDVEARQFPPWSRALCTALPKRFTNLHDAILGVTLAPVAPAAPDDVDKNGGNGKDVLALFWGATWLCKVEFAAPVGWGGFEKKRRRRGSRGVDHGAERDWNAVHNFKLVTQYRQILLADFLSPGELVVVERPLTDVLVNLPPAYYRPKYGAS</sequence>